<dbReference type="PROSITE" id="PS51123">
    <property type="entry name" value="OMPA_2"/>
    <property type="match status" value="1"/>
</dbReference>
<keyword evidence="3" id="KW-1003">Cell membrane</keyword>
<dbReference type="GO" id="GO:0005886">
    <property type="term" value="C:plasma membrane"/>
    <property type="evidence" value="ECO:0007669"/>
    <property type="project" value="UniProtKB-SubCell"/>
</dbReference>
<accession>A0A7C3IQM3</accession>
<dbReference type="EMBL" id="DSVL01000278">
    <property type="protein sequence ID" value="HFH29646.1"/>
    <property type="molecule type" value="Genomic_DNA"/>
</dbReference>
<dbReference type="Pfam" id="PF00691">
    <property type="entry name" value="OmpA"/>
    <property type="match status" value="1"/>
</dbReference>
<dbReference type="AlphaFoldDB" id="A0A7C3IQM3"/>
<evidence type="ECO:0000256" key="2">
    <source>
        <dbReference type="ARBA" id="ARBA00008914"/>
    </source>
</evidence>
<organism evidence="9">
    <name type="scientific">Gracilinema caldarium</name>
    <dbReference type="NCBI Taxonomy" id="215591"/>
    <lineage>
        <taxon>Bacteria</taxon>
        <taxon>Pseudomonadati</taxon>
        <taxon>Spirochaetota</taxon>
        <taxon>Spirochaetia</taxon>
        <taxon>Spirochaetales</taxon>
        <taxon>Breznakiellaceae</taxon>
        <taxon>Gracilinema</taxon>
    </lineage>
</organism>
<evidence type="ECO:0000256" key="4">
    <source>
        <dbReference type="ARBA" id="ARBA00022692"/>
    </source>
</evidence>
<dbReference type="InterPro" id="IPR036737">
    <property type="entry name" value="OmpA-like_sf"/>
</dbReference>
<dbReference type="SUPFAM" id="SSF103088">
    <property type="entry name" value="OmpA-like"/>
    <property type="match status" value="1"/>
</dbReference>
<keyword evidence="5" id="KW-1133">Transmembrane helix</keyword>
<dbReference type="Pfam" id="PF13677">
    <property type="entry name" value="MotB_plug"/>
    <property type="match status" value="1"/>
</dbReference>
<evidence type="ECO:0000256" key="6">
    <source>
        <dbReference type="ARBA" id="ARBA00023136"/>
    </source>
</evidence>
<keyword evidence="6 7" id="KW-0472">Membrane</keyword>
<keyword evidence="9" id="KW-0969">Cilium</keyword>
<keyword evidence="9" id="KW-0966">Cell projection</keyword>
<comment type="subcellular location">
    <subcellularLocation>
        <location evidence="1">Cell membrane</location>
        <topology evidence="1">Single-pass membrane protein</topology>
    </subcellularLocation>
</comment>
<evidence type="ECO:0000313" key="9">
    <source>
        <dbReference type="EMBL" id="HFH29646.1"/>
    </source>
</evidence>
<evidence type="ECO:0000256" key="3">
    <source>
        <dbReference type="ARBA" id="ARBA00022475"/>
    </source>
</evidence>
<dbReference type="PANTHER" id="PTHR30329:SF21">
    <property type="entry name" value="LIPOPROTEIN YIAD-RELATED"/>
    <property type="match status" value="1"/>
</dbReference>
<dbReference type="PANTHER" id="PTHR30329">
    <property type="entry name" value="STATOR ELEMENT OF FLAGELLAR MOTOR COMPLEX"/>
    <property type="match status" value="1"/>
</dbReference>
<proteinExistence type="inferred from homology"/>
<protein>
    <submittedName>
        <fullName evidence="9">Flagellar motor protein MotB</fullName>
    </submittedName>
</protein>
<comment type="caution">
    <text evidence="9">The sequence shown here is derived from an EMBL/GenBank/DDBJ whole genome shotgun (WGS) entry which is preliminary data.</text>
</comment>
<evidence type="ECO:0000256" key="1">
    <source>
        <dbReference type="ARBA" id="ARBA00004162"/>
    </source>
</evidence>
<dbReference type="InterPro" id="IPR050330">
    <property type="entry name" value="Bact_OuterMem_StrucFunc"/>
</dbReference>
<evidence type="ECO:0000256" key="5">
    <source>
        <dbReference type="ARBA" id="ARBA00022989"/>
    </source>
</evidence>
<name>A0A7C3IQM3_9SPIR</name>
<dbReference type="Gene3D" id="3.30.1330.60">
    <property type="entry name" value="OmpA-like domain"/>
    <property type="match status" value="1"/>
</dbReference>
<gene>
    <name evidence="9" type="primary">motB</name>
    <name evidence="9" type="ORF">ENS59_09075</name>
</gene>
<comment type="similarity">
    <text evidence="2">Belongs to the MotB family.</text>
</comment>
<dbReference type="InterPro" id="IPR025713">
    <property type="entry name" value="MotB-like_N_dom"/>
</dbReference>
<evidence type="ECO:0000259" key="8">
    <source>
        <dbReference type="PROSITE" id="PS51123"/>
    </source>
</evidence>
<dbReference type="NCBIfam" id="NF005195">
    <property type="entry name" value="PRK06667.1"/>
    <property type="match status" value="1"/>
</dbReference>
<feature type="domain" description="OmpA-like" evidence="8">
    <location>
        <begin position="117"/>
        <end position="242"/>
    </location>
</feature>
<dbReference type="InterPro" id="IPR006665">
    <property type="entry name" value="OmpA-like"/>
</dbReference>
<keyword evidence="4" id="KW-0812">Transmembrane</keyword>
<keyword evidence="9" id="KW-0282">Flagellum</keyword>
<dbReference type="CDD" id="cd07185">
    <property type="entry name" value="OmpA_C-like"/>
    <property type="match status" value="1"/>
</dbReference>
<evidence type="ECO:0000256" key="7">
    <source>
        <dbReference type="PROSITE-ProRule" id="PRU00473"/>
    </source>
</evidence>
<sequence length="244" mass="26348">MAKKKKQAEGGGGAPEWIVTYSDMVTLLLTFFAALFNVSEVDEVQLQQMISSLNNIGMGAMEGGATLTAGRNADLGNTIMSLPSMEKGKSLSTAKKKATSLFAPEVKSNKVRVTTDERGLVISLASDAFFAPASAQINIEETRDILLRLGALLNSEELAGRKFRIEGHTDSSPVDPNGPWPSNWELSTARSINVLKYLTDIGVEEKRFQVAGFADTVPVASNDTAEGRAYNRRVDIVILDEGHL</sequence>
<reference evidence="9" key="1">
    <citation type="journal article" date="2020" name="mSystems">
        <title>Genome- and Community-Level Interaction Insights into Carbon Utilization and Element Cycling Functions of Hydrothermarchaeota in Hydrothermal Sediment.</title>
        <authorList>
            <person name="Zhou Z."/>
            <person name="Liu Y."/>
            <person name="Xu W."/>
            <person name="Pan J."/>
            <person name="Luo Z.H."/>
            <person name="Li M."/>
        </authorList>
    </citation>
    <scope>NUCLEOTIDE SEQUENCE [LARGE SCALE GENOMIC DNA]</scope>
    <source>
        <strain evidence="9">SpSt-503</strain>
    </source>
</reference>